<organism evidence="2 3">
    <name type="scientific">Candidatus Monoglobus merdigallinarum</name>
    <dbReference type="NCBI Taxonomy" id="2838698"/>
    <lineage>
        <taxon>Bacteria</taxon>
        <taxon>Bacillati</taxon>
        <taxon>Bacillota</taxon>
        <taxon>Clostridia</taxon>
        <taxon>Monoglobales</taxon>
        <taxon>Monoglobaceae</taxon>
        <taxon>Monoglobus</taxon>
    </lineage>
</organism>
<feature type="transmembrane region" description="Helical" evidence="1">
    <location>
        <begin position="7"/>
        <end position="28"/>
    </location>
</feature>
<gene>
    <name evidence="2" type="ORF">H9900_03065</name>
</gene>
<proteinExistence type="predicted"/>
<reference evidence="2" key="1">
    <citation type="journal article" date="2021" name="PeerJ">
        <title>Extensive microbial diversity within the chicken gut microbiome revealed by metagenomics and culture.</title>
        <authorList>
            <person name="Gilroy R."/>
            <person name="Ravi A."/>
            <person name="Getino M."/>
            <person name="Pursley I."/>
            <person name="Horton D.L."/>
            <person name="Alikhan N.F."/>
            <person name="Baker D."/>
            <person name="Gharbi K."/>
            <person name="Hall N."/>
            <person name="Watson M."/>
            <person name="Adriaenssens E.M."/>
            <person name="Foster-Nyarko E."/>
            <person name="Jarju S."/>
            <person name="Secka A."/>
            <person name="Antonio M."/>
            <person name="Oren A."/>
            <person name="Chaudhuri R.R."/>
            <person name="La Ragione R."/>
            <person name="Hildebrand F."/>
            <person name="Pallen M.J."/>
        </authorList>
    </citation>
    <scope>NUCLEOTIDE SEQUENCE</scope>
    <source>
        <strain evidence="2">5790</strain>
    </source>
</reference>
<evidence type="ECO:0000256" key="1">
    <source>
        <dbReference type="SAM" id="Phobius"/>
    </source>
</evidence>
<evidence type="ECO:0000313" key="2">
    <source>
        <dbReference type="EMBL" id="HIV85774.1"/>
    </source>
</evidence>
<reference evidence="2" key="2">
    <citation type="submission" date="2021-04" db="EMBL/GenBank/DDBJ databases">
        <authorList>
            <person name="Gilroy R."/>
        </authorList>
    </citation>
    <scope>NUCLEOTIDE SEQUENCE</scope>
    <source>
        <strain evidence="2">5790</strain>
    </source>
</reference>
<keyword evidence="1" id="KW-1133">Transmembrane helix</keyword>
<accession>A0A9D1TM43</accession>
<sequence>MKRKTFYIIAAVWFLLVVIVVGGSFIPGVDENIKNEVRRYMVWIVGVGAVSLMLIRRMVKDDD</sequence>
<dbReference type="AlphaFoldDB" id="A0A9D1TM43"/>
<name>A0A9D1TM43_9FIRM</name>
<comment type="caution">
    <text evidence="2">The sequence shown here is derived from an EMBL/GenBank/DDBJ whole genome shotgun (WGS) entry which is preliminary data.</text>
</comment>
<keyword evidence="1" id="KW-0812">Transmembrane</keyword>
<dbReference type="EMBL" id="DXIJ01000059">
    <property type="protein sequence ID" value="HIV85774.1"/>
    <property type="molecule type" value="Genomic_DNA"/>
</dbReference>
<feature type="transmembrane region" description="Helical" evidence="1">
    <location>
        <begin position="40"/>
        <end position="59"/>
    </location>
</feature>
<dbReference type="Proteomes" id="UP000824162">
    <property type="component" value="Unassembled WGS sequence"/>
</dbReference>
<keyword evidence="1" id="KW-0472">Membrane</keyword>
<protein>
    <submittedName>
        <fullName evidence="2">Uncharacterized protein</fullName>
    </submittedName>
</protein>
<evidence type="ECO:0000313" key="3">
    <source>
        <dbReference type="Proteomes" id="UP000824162"/>
    </source>
</evidence>